<proteinExistence type="predicted"/>
<dbReference type="EMBL" id="JACJKX010000006">
    <property type="protein sequence ID" value="MBM6928470.1"/>
    <property type="molecule type" value="Genomic_DNA"/>
</dbReference>
<feature type="domain" description="Lysozyme inhibitor LprI-like N-terminal" evidence="3">
    <location>
        <begin position="28"/>
        <end position="124"/>
    </location>
</feature>
<dbReference type="RefSeq" id="WP_205050067.1">
    <property type="nucleotide sequence ID" value="NZ_JACJKX010000006.1"/>
</dbReference>
<evidence type="ECO:0000259" key="3">
    <source>
        <dbReference type="Pfam" id="PF07007"/>
    </source>
</evidence>
<evidence type="ECO:0000256" key="2">
    <source>
        <dbReference type="SAM" id="SignalP"/>
    </source>
</evidence>
<dbReference type="InterPro" id="IPR009739">
    <property type="entry name" value="LprI-like_N"/>
</dbReference>
<feature type="chain" id="PRO_5045913001" evidence="2">
    <location>
        <begin position="22"/>
        <end position="134"/>
    </location>
</feature>
<gene>
    <name evidence="4" type="ORF">H5985_04205</name>
</gene>
<feature type="coiled-coil region" evidence="1">
    <location>
        <begin position="39"/>
        <end position="70"/>
    </location>
</feature>
<evidence type="ECO:0000256" key="1">
    <source>
        <dbReference type="SAM" id="Coils"/>
    </source>
</evidence>
<protein>
    <submittedName>
        <fullName evidence="4">DUF1311 domain-containing protein</fullName>
    </submittedName>
</protein>
<feature type="signal peptide" evidence="2">
    <location>
        <begin position="1"/>
        <end position="21"/>
    </location>
</feature>
<accession>A0ABS2GRL3</accession>
<evidence type="ECO:0000313" key="5">
    <source>
        <dbReference type="Proteomes" id="UP000777002"/>
    </source>
</evidence>
<keyword evidence="5" id="KW-1185">Reference proteome</keyword>
<keyword evidence="1" id="KW-0175">Coiled coil</keyword>
<dbReference type="Proteomes" id="UP000777002">
    <property type="component" value="Unassembled WGS sequence"/>
</dbReference>
<dbReference type="Gene3D" id="1.20.1270.180">
    <property type="match status" value="1"/>
</dbReference>
<dbReference type="Pfam" id="PF07007">
    <property type="entry name" value="LprI"/>
    <property type="match status" value="1"/>
</dbReference>
<name>A0ABS2GRL3_9BURK</name>
<evidence type="ECO:0000313" key="4">
    <source>
        <dbReference type="EMBL" id="MBM6928470.1"/>
    </source>
</evidence>
<organism evidence="4 5">
    <name type="scientific">Parasutterella secunda</name>
    <dbReference type="NCBI Taxonomy" id="626947"/>
    <lineage>
        <taxon>Bacteria</taxon>
        <taxon>Pseudomonadati</taxon>
        <taxon>Pseudomonadota</taxon>
        <taxon>Betaproteobacteria</taxon>
        <taxon>Burkholderiales</taxon>
        <taxon>Sutterellaceae</taxon>
        <taxon>Parasutterella</taxon>
    </lineage>
</organism>
<comment type="caution">
    <text evidence="4">The sequence shown here is derived from an EMBL/GenBank/DDBJ whole genome shotgun (WGS) entry which is preliminary data.</text>
</comment>
<reference evidence="4 5" key="1">
    <citation type="journal article" date="2021" name="Sci. Rep.">
        <title>The distribution of antibiotic resistance genes in chicken gut microbiota commensals.</title>
        <authorList>
            <person name="Juricova H."/>
            <person name="Matiasovicova J."/>
            <person name="Kubasova T."/>
            <person name="Cejkova D."/>
            <person name="Rychlik I."/>
        </authorList>
    </citation>
    <scope>NUCLEOTIDE SEQUENCE [LARGE SCALE GENOMIC DNA]</scope>
    <source>
        <strain evidence="4 5">An562</strain>
    </source>
</reference>
<sequence length="134" mass="14808">MKKLLLLSSLFALSLPCVSYAQDSIEQCYKSATTTSAVRECLKKELQQSRDEYREAMEKLTQQAGELDRVTGRNEALPALEKANTAFDRYVSEQCRFEERMMGGGTGSGAANLACQINLLHVRMGAIESHLGAQ</sequence>
<keyword evidence="2" id="KW-0732">Signal</keyword>